<evidence type="ECO:0000313" key="1">
    <source>
        <dbReference type="EMBL" id="KAJ8009336.1"/>
    </source>
</evidence>
<gene>
    <name evidence="1" type="ORF">DPEC_G00087830</name>
</gene>
<name>A0ACC2H0T5_DALPE</name>
<accession>A0ACC2H0T5</accession>
<reference evidence="1" key="1">
    <citation type="submission" date="2021-05" db="EMBL/GenBank/DDBJ databases">
        <authorList>
            <person name="Pan Q."/>
            <person name="Jouanno E."/>
            <person name="Zahm M."/>
            <person name="Klopp C."/>
            <person name="Cabau C."/>
            <person name="Louis A."/>
            <person name="Berthelot C."/>
            <person name="Parey E."/>
            <person name="Roest Crollius H."/>
            <person name="Montfort J."/>
            <person name="Robinson-Rechavi M."/>
            <person name="Bouchez O."/>
            <person name="Lampietro C."/>
            <person name="Lopez Roques C."/>
            <person name="Donnadieu C."/>
            <person name="Postlethwait J."/>
            <person name="Bobe J."/>
            <person name="Dillon D."/>
            <person name="Chandos A."/>
            <person name="von Hippel F."/>
            <person name="Guiguen Y."/>
        </authorList>
    </citation>
    <scope>NUCLEOTIDE SEQUENCE</scope>
    <source>
        <strain evidence="1">YG-Jan2019</strain>
    </source>
</reference>
<sequence length="376" mass="42743">MFLNTTEELHPTEASGQGWMDVDPNNCTQLHNYTVAWNWLSTYQPAYLILVSVVGVVTNGLVLCVFCLQKKPCTVADVYLGNLAAADLAMVSCLPFWASTIANSYHWAFGQLLCKLVNVSISMNYYCSVFFLVLVSADRYLALVKPLYQSRLRRTVCAKRICLGIWVFGFLLSLPTLVFRRVKYVAKASVTACYLDFPHPDWQIQRNITNNVVGFLLPVKAVAYCSRHIVVALRDGQLRKTSMVRSERKATQLVLTVLAVFLICWTPFQVVSFLDTLDYFQVTPGCLWGHILDICLQLSTYLAYANSTINPFLYVLVGRHFRKRAREVFGTMLLNRRFTHKSFLTVNLTSSGRLGNQKILFKQPVKETVMIRCEQP</sequence>
<dbReference type="EMBL" id="CM055734">
    <property type="protein sequence ID" value="KAJ8009336.1"/>
    <property type="molecule type" value="Genomic_DNA"/>
</dbReference>
<proteinExistence type="predicted"/>
<evidence type="ECO:0000313" key="2">
    <source>
        <dbReference type="Proteomes" id="UP001157502"/>
    </source>
</evidence>
<organism evidence="1 2">
    <name type="scientific">Dallia pectoralis</name>
    <name type="common">Alaska blackfish</name>
    <dbReference type="NCBI Taxonomy" id="75939"/>
    <lineage>
        <taxon>Eukaryota</taxon>
        <taxon>Metazoa</taxon>
        <taxon>Chordata</taxon>
        <taxon>Craniata</taxon>
        <taxon>Vertebrata</taxon>
        <taxon>Euteleostomi</taxon>
        <taxon>Actinopterygii</taxon>
        <taxon>Neopterygii</taxon>
        <taxon>Teleostei</taxon>
        <taxon>Protacanthopterygii</taxon>
        <taxon>Esociformes</taxon>
        <taxon>Umbridae</taxon>
        <taxon>Dallia</taxon>
    </lineage>
</organism>
<protein>
    <submittedName>
        <fullName evidence="1">Uncharacterized protein</fullName>
    </submittedName>
</protein>
<keyword evidence="2" id="KW-1185">Reference proteome</keyword>
<dbReference type="Proteomes" id="UP001157502">
    <property type="component" value="Chromosome 7"/>
</dbReference>
<comment type="caution">
    <text evidence="1">The sequence shown here is derived from an EMBL/GenBank/DDBJ whole genome shotgun (WGS) entry which is preliminary data.</text>
</comment>